<organism evidence="3 4">
    <name type="scientific">Streptomyces spiralis</name>
    <dbReference type="NCBI Taxonomy" id="66376"/>
    <lineage>
        <taxon>Bacteria</taxon>
        <taxon>Bacillati</taxon>
        <taxon>Actinomycetota</taxon>
        <taxon>Actinomycetes</taxon>
        <taxon>Kitasatosporales</taxon>
        <taxon>Streptomycetaceae</taxon>
        <taxon>Streptomyces</taxon>
    </lineage>
</organism>
<protein>
    <recommendedName>
        <fullName evidence="5">Type II toxin-antitoxin system RelE/ParE family toxin</fullName>
    </recommendedName>
</protein>
<name>A0A919A3C3_9ACTN</name>
<keyword evidence="1" id="KW-1277">Toxin-antitoxin system</keyword>
<dbReference type="InterPro" id="IPR007712">
    <property type="entry name" value="RelE/ParE_toxin"/>
</dbReference>
<dbReference type="RefSeq" id="WP_189902786.1">
    <property type="nucleotide sequence ID" value="NZ_BNBC01000021.1"/>
</dbReference>
<proteinExistence type="predicted"/>
<sequence length="78" mass="8564">MTTAPSGRWIRRQQVPHGRRRGDIGFHVAGSPGPTNASRLGGTDVYRLLLGDYRALYEVQDKTAAVEVLTVGRSDQAR</sequence>
<comment type="caution">
    <text evidence="3">The sequence shown here is derived from an EMBL/GenBank/DDBJ whole genome shotgun (WGS) entry which is preliminary data.</text>
</comment>
<feature type="region of interest" description="Disordered" evidence="2">
    <location>
        <begin position="1"/>
        <end position="35"/>
    </location>
</feature>
<reference evidence="3" key="1">
    <citation type="journal article" date="2014" name="Int. J. Syst. Evol. Microbiol.">
        <title>Complete genome sequence of Corynebacterium casei LMG S-19264T (=DSM 44701T), isolated from a smear-ripened cheese.</title>
        <authorList>
            <consortium name="US DOE Joint Genome Institute (JGI-PGF)"/>
            <person name="Walter F."/>
            <person name="Albersmeier A."/>
            <person name="Kalinowski J."/>
            <person name="Ruckert C."/>
        </authorList>
    </citation>
    <scope>NUCLEOTIDE SEQUENCE</scope>
    <source>
        <strain evidence="3">JCM 3302</strain>
    </source>
</reference>
<reference evidence="3" key="2">
    <citation type="submission" date="2020-09" db="EMBL/GenBank/DDBJ databases">
        <authorList>
            <person name="Sun Q."/>
            <person name="Ohkuma M."/>
        </authorList>
    </citation>
    <scope>NUCLEOTIDE SEQUENCE</scope>
    <source>
        <strain evidence="3">JCM 3302</strain>
    </source>
</reference>
<dbReference type="EMBL" id="BNBC01000021">
    <property type="protein sequence ID" value="GHE83566.1"/>
    <property type="molecule type" value="Genomic_DNA"/>
</dbReference>
<evidence type="ECO:0000313" key="3">
    <source>
        <dbReference type="EMBL" id="GHE83566.1"/>
    </source>
</evidence>
<evidence type="ECO:0000313" key="4">
    <source>
        <dbReference type="Proteomes" id="UP000641386"/>
    </source>
</evidence>
<dbReference type="InterPro" id="IPR035093">
    <property type="entry name" value="RelE/ParE_toxin_dom_sf"/>
</dbReference>
<gene>
    <name evidence="3" type="ORF">GCM10014715_44190</name>
</gene>
<dbReference type="SUPFAM" id="SSF143011">
    <property type="entry name" value="RelE-like"/>
    <property type="match status" value="1"/>
</dbReference>
<evidence type="ECO:0008006" key="5">
    <source>
        <dbReference type="Google" id="ProtNLM"/>
    </source>
</evidence>
<dbReference type="Pfam" id="PF05016">
    <property type="entry name" value="ParE_toxin"/>
    <property type="match status" value="1"/>
</dbReference>
<dbReference type="Proteomes" id="UP000641386">
    <property type="component" value="Unassembled WGS sequence"/>
</dbReference>
<keyword evidence="4" id="KW-1185">Reference proteome</keyword>
<accession>A0A919A3C3</accession>
<evidence type="ECO:0000256" key="1">
    <source>
        <dbReference type="ARBA" id="ARBA00022649"/>
    </source>
</evidence>
<dbReference type="AlphaFoldDB" id="A0A919A3C3"/>
<dbReference type="Gene3D" id="3.30.2310.20">
    <property type="entry name" value="RelE-like"/>
    <property type="match status" value="1"/>
</dbReference>
<evidence type="ECO:0000256" key="2">
    <source>
        <dbReference type="SAM" id="MobiDB-lite"/>
    </source>
</evidence>